<feature type="region of interest" description="Disordered" evidence="6">
    <location>
        <begin position="226"/>
        <end position="246"/>
    </location>
</feature>
<evidence type="ECO:0000256" key="3">
    <source>
        <dbReference type="ARBA" id="ARBA00012824"/>
    </source>
</evidence>
<dbReference type="Pfam" id="PF00425">
    <property type="entry name" value="Chorismate_bind"/>
    <property type="match status" value="1"/>
</dbReference>
<dbReference type="RefSeq" id="WP_274455586.1">
    <property type="nucleotide sequence ID" value="NZ_CP067097.1"/>
</dbReference>
<dbReference type="PANTHER" id="PTHR42839:SF2">
    <property type="entry name" value="ISOCHORISMATE SYNTHASE ENTC"/>
    <property type="match status" value="1"/>
</dbReference>
<dbReference type="PANTHER" id="PTHR42839">
    <property type="entry name" value="ISOCHORISMATE SYNTHASE ENTC"/>
    <property type="match status" value="1"/>
</dbReference>
<dbReference type="InterPro" id="IPR019999">
    <property type="entry name" value="Anth_synth_I-like"/>
</dbReference>
<dbReference type="InterPro" id="IPR015890">
    <property type="entry name" value="Chorismate_C"/>
</dbReference>
<dbReference type="EC" id="5.4.4.2" evidence="3"/>
<feature type="compositionally biased region" description="Basic and acidic residues" evidence="6">
    <location>
        <begin position="235"/>
        <end position="246"/>
    </location>
</feature>
<evidence type="ECO:0000256" key="1">
    <source>
        <dbReference type="ARBA" id="ARBA00000799"/>
    </source>
</evidence>
<dbReference type="PRINTS" id="PR00095">
    <property type="entry name" value="ANTSNTHASEI"/>
</dbReference>
<accession>A0ABT9XL20</accession>
<evidence type="ECO:0000259" key="7">
    <source>
        <dbReference type="Pfam" id="PF00425"/>
    </source>
</evidence>
<sequence length="514" mass="55343">MAEQVMIRTQGTNPLHMVDAFDAAFERFALQAQLAPREAGVAVLRVTAAVEETWMYQLLRALEKRLAASAPSTDEAVVYWRDVDDTRVLSVGAAVVKQVMGPERFEACRAVVLGTPLLTFDQPAVSPRWFLGAAFAAANRAHPWEAWPDAQVLLPRWTFERRADGEGTLTSCFQVDPAANWTELRETLRAELTTLVLQGAAAGVPKGGSDPAVSAREALDAREASAGSVSGGAIDRGHPEGAKQYDGDKHYMDAVAKTAEEIAQGQYTKAVLARRATTVRPPGLTLDKVLQALTNRYPNTFVYAFHGPGAWFVGASPERLVRVEAGQVTVDCLAGTVATGADDAESEALFAQLFNSRKDRAEHQVVVRSVTETLASVLAEVNVPAEPSLKKLQNVQHLWTEVRGRVRPGVTALDLAARLHPTPAVAGVPRDVALQVIAARESMDRGWYAGPIGWLTASGDGEFAVALRSALFKGDAVHLYAGAGIMGDSQPAAELRETELKLQAVRNAIFEEHA</sequence>
<feature type="domain" description="Chorismate-utilising enzyme C-terminal" evidence="7">
    <location>
        <begin position="249"/>
        <end position="501"/>
    </location>
</feature>
<gene>
    <name evidence="8" type="ORF">J2S03_002871</name>
</gene>
<protein>
    <recommendedName>
        <fullName evidence="3">isochorismate synthase</fullName>
        <ecNumber evidence="3">5.4.4.2</ecNumber>
    </recommendedName>
    <alternativeName>
        <fullName evidence="5">Isochorismate mutase</fullName>
    </alternativeName>
</protein>
<name>A0ABT9XL20_9BACL</name>
<dbReference type="InterPro" id="IPR005801">
    <property type="entry name" value="ADC_synthase"/>
</dbReference>
<evidence type="ECO:0000313" key="9">
    <source>
        <dbReference type="Proteomes" id="UP001232973"/>
    </source>
</evidence>
<reference evidence="8 9" key="1">
    <citation type="submission" date="2023-07" db="EMBL/GenBank/DDBJ databases">
        <title>Genomic Encyclopedia of Type Strains, Phase IV (KMG-IV): sequencing the most valuable type-strain genomes for metagenomic binning, comparative biology and taxonomic classification.</title>
        <authorList>
            <person name="Goeker M."/>
        </authorList>
    </citation>
    <scope>NUCLEOTIDE SEQUENCE [LARGE SCALE GENOMIC DNA]</scope>
    <source>
        <strain evidence="8 9">DSM 4006</strain>
    </source>
</reference>
<keyword evidence="9" id="KW-1185">Reference proteome</keyword>
<dbReference type="Gene3D" id="3.60.120.10">
    <property type="entry name" value="Anthranilate synthase"/>
    <property type="match status" value="1"/>
</dbReference>
<dbReference type="InterPro" id="IPR004561">
    <property type="entry name" value="IsoChor_synthase"/>
</dbReference>
<evidence type="ECO:0000256" key="6">
    <source>
        <dbReference type="SAM" id="MobiDB-lite"/>
    </source>
</evidence>
<dbReference type="EMBL" id="JAUSTP010000029">
    <property type="protein sequence ID" value="MDQ0191004.1"/>
    <property type="molecule type" value="Genomic_DNA"/>
</dbReference>
<comment type="catalytic activity">
    <reaction evidence="1">
        <text>chorismate = isochorismate</text>
        <dbReference type="Rhea" id="RHEA:18985"/>
        <dbReference type="ChEBI" id="CHEBI:29748"/>
        <dbReference type="ChEBI" id="CHEBI:29780"/>
        <dbReference type="EC" id="5.4.4.2"/>
    </reaction>
</comment>
<dbReference type="NCBIfam" id="TIGR00543">
    <property type="entry name" value="isochor_syn"/>
    <property type="match status" value="1"/>
</dbReference>
<dbReference type="Proteomes" id="UP001232973">
    <property type="component" value="Unassembled WGS sequence"/>
</dbReference>
<comment type="similarity">
    <text evidence="2">Belongs to the isochorismate synthase family.</text>
</comment>
<evidence type="ECO:0000256" key="5">
    <source>
        <dbReference type="ARBA" id="ARBA00041564"/>
    </source>
</evidence>
<evidence type="ECO:0000256" key="2">
    <source>
        <dbReference type="ARBA" id="ARBA00005297"/>
    </source>
</evidence>
<evidence type="ECO:0000313" key="8">
    <source>
        <dbReference type="EMBL" id="MDQ0191004.1"/>
    </source>
</evidence>
<dbReference type="SUPFAM" id="SSF56322">
    <property type="entry name" value="ADC synthase"/>
    <property type="match status" value="1"/>
</dbReference>
<keyword evidence="4" id="KW-0413">Isomerase</keyword>
<organism evidence="8 9">
    <name type="scientific">Alicyclobacillus cycloheptanicus</name>
    <dbReference type="NCBI Taxonomy" id="1457"/>
    <lineage>
        <taxon>Bacteria</taxon>
        <taxon>Bacillati</taxon>
        <taxon>Bacillota</taxon>
        <taxon>Bacilli</taxon>
        <taxon>Bacillales</taxon>
        <taxon>Alicyclobacillaceae</taxon>
        <taxon>Alicyclobacillus</taxon>
    </lineage>
</organism>
<evidence type="ECO:0000256" key="4">
    <source>
        <dbReference type="ARBA" id="ARBA00023235"/>
    </source>
</evidence>
<comment type="caution">
    <text evidence="8">The sequence shown here is derived from an EMBL/GenBank/DDBJ whole genome shotgun (WGS) entry which is preliminary data.</text>
</comment>
<proteinExistence type="inferred from homology"/>